<keyword evidence="9" id="KW-0325">Glycoprotein</keyword>
<evidence type="ECO:0000256" key="9">
    <source>
        <dbReference type="ARBA" id="ARBA00023180"/>
    </source>
</evidence>
<evidence type="ECO:0000256" key="8">
    <source>
        <dbReference type="ARBA" id="ARBA00023157"/>
    </source>
</evidence>
<accession>A0AAV1C8V5</accession>
<dbReference type="PANTHER" id="PTHR11802:SF254">
    <property type="entry name" value="SERINE CARBOXYPEPTIDASE-LIKE 20"/>
    <property type="match status" value="1"/>
</dbReference>
<dbReference type="InterPro" id="IPR018202">
    <property type="entry name" value="Ser_caboxypep_ser_AS"/>
</dbReference>
<dbReference type="GO" id="GO:0005576">
    <property type="term" value="C:extracellular region"/>
    <property type="evidence" value="ECO:0007669"/>
    <property type="project" value="UniProtKB-SubCell"/>
</dbReference>
<dbReference type="GO" id="GO:0006508">
    <property type="term" value="P:proteolysis"/>
    <property type="evidence" value="ECO:0007669"/>
    <property type="project" value="UniProtKB-KW"/>
</dbReference>
<feature type="chain" id="PRO_5043104450" description="Carboxypeptidase" evidence="10">
    <location>
        <begin position="28"/>
        <end position="481"/>
    </location>
</feature>
<dbReference type="PROSITE" id="PS00131">
    <property type="entry name" value="CARBOXYPEPT_SER_SER"/>
    <property type="match status" value="1"/>
</dbReference>
<proteinExistence type="inferred from homology"/>
<sequence>MAFTKHVLFVFLTYWLVLQITTSFLEAAPEASLIKSLPGFNGTFPSKHYSGYVTLDTKPAKNLFYYFIESERNPTKDPVVLWLNGGPGCSSFDGFVYEHGPFNFEKGKNEGDLPILHLNPFSWSKVSNIIYLDSPSGVGFSYPKLETGDLQTANDTHAFLLKWFKLYPEFQPNQFYITGESYAGIYIPTLIDAIDKGKEVGVKPGINLKGYMIGNGVCDDYYDGDNAFVPFAHGMGLISESLYKEAYKICRGDFENKDRECQLIIRELYNVTSGLNIYNILEPCYHGNGNSVGAKNMTGLPASFRELGKTNKPLPVRNRMFGRAWPYRAPVRDGLVPTWAQLTDSLKRDRNSVVPCYNDEVATRYLTDKDVRKALHVSPEAEEWIICADPFRYYHNAGSMLPYHKNLTAKGYRTLIYSGDHDMCVPFTGSEAWTASLGLKIVDEWRSWESDSQIAGRQVLPEYKPSESLHFYDSWLQRNKI</sequence>
<comment type="similarity">
    <text evidence="2 10">Belongs to the peptidase S10 family.</text>
</comment>
<gene>
    <name evidence="11" type="ORF">OLC1_LOCUS2931</name>
</gene>
<dbReference type="InterPro" id="IPR001563">
    <property type="entry name" value="Peptidase_S10"/>
</dbReference>
<evidence type="ECO:0000256" key="7">
    <source>
        <dbReference type="ARBA" id="ARBA00022801"/>
    </source>
</evidence>
<dbReference type="SUPFAM" id="SSF53474">
    <property type="entry name" value="alpha/beta-Hydrolases"/>
    <property type="match status" value="1"/>
</dbReference>
<evidence type="ECO:0000256" key="10">
    <source>
        <dbReference type="RuleBase" id="RU361156"/>
    </source>
</evidence>
<evidence type="ECO:0000256" key="1">
    <source>
        <dbReference type="ARBA" id="ARBA00004613"/>
    </source>
</evidence>
<keyword evidence="8" id="KW-1015">Disulfide bond</keyword>
<dbReference type="AlphaFoldDB" id="A0AAV1C8V5"/>
<dbReference type="Pfam" id="PF00450">
    <property type="entry name" value="Peptidase_S10"/>
    <property type="match status" value="1"/>
</dbReference>
<dbReference type="Gene3D" id="3.40.50.1820">
    <property type="entry name" value="alpha/beta hydrolase"/>
    <property type="match status" value="2"/>
</dbReference>
<dbReference type="Proteomes" id="UP001161247">
    <property type="component" value="Chromosome 1"/>
</dbReference>
<dbReference type="EC" id="3.4.16.-" evidence="10"/>
<evidence type="ECO:0000256" key="2">
    <source>
        <dbReference type="ARBA" id="ARBA00009431"/>
    </source>
</evidence>
<reference evidence="11" key="1">
    <citation type="submission" date="2023-03" db="EMBL/GenBank/DDBJ databases">
        <authorList>
            <person name="Julca I."/>
        </authorList>
    </citation>
    <scope>NUCLEOTIDE SEQUENCE</scope>
</reference>
<dbReference type="InterPro" id="IPR029058">
    <property type="entry name" value="AB_hydrolase_fold"/>
</dbReference>
<keyword evidence="3" id="KW-0964">Secreted</keyword>
<keyword evidence="6 10" id="KW-0732">Signal</keyword>
<dbReference type="FunFam" id="3.40.50.1820:FF:000143">
    <property type="entry name" value="Carboxypeptidase"/>
    <property type="match status" value="1"/>
</dbReference>
<dbReference type="GO" id="GO:0019748">
    <property type="term" value="P:secondary metabolic process"/>
    <property type="evidence" value="ECO:0007669"/>
    <property type="project" value="TreeGrafter"/>
</dbReference>
<comment type="subcellular location">
    <subcellularLocation>
        <location evidence="1">Secreted</location>
    </subcellularLocation>
</comment>
<dbReference type="PANTHER" id="PTHR11802">
    <property type="entry name" value="SERINE PROTEASE FAMILY S10 SERINE CARBOXYPEPTIDASE"/>
    <property type="match status" value="1"/>
</dbReference>
<evidence type="ECO:0000313" key="12">
    <source>
        <dbReference type="Proteomes" id="UP001161247"/>
    </source>
</evidence>
<name>A0AAV1C8V5_OLDCO</name>
<evidence type="ECO:0000313" key="11">
    <source>
        <dbReference type="EMBL" id="CAI9090872.1"/>
    </source>
</evidence>
<dbReference type="GO" id="GO:0004185">
    <property type="term" value="F:serine-type carboxypeptidase activity"/>
    <property type="evidence" value="ECO:0007669"/>
    <property type="project" value="UniProtKB-UniRule"/>
</dbReference>
<dbReference type="PRINTS" id="PR00724">
    <property type="entry name" value="CRBOXYPTASEC"/>
</dbReference>
<protein>
    <recommendedName>
        <fullName evidence="10">Carboxypeptidase</fullName>
        <ecNumber evidence="10">3.4.16.-</ecNumber>
    </recommendedName>
</protein>
<keyword evidence="12" id="KW-1185">Reference proteome</keyword>
<dbReference type="EMBL" id="OX459118">
    <property type="protein sequence ID" value="CAI9090872.1"/>
    <property type="molecule type" value="Genomic_DNA"/>
</dbReference>
<evidence type="ECO:0000256" key="4">
    <source>
        <dbReference type="ARBA" id="ARBA00022645"/>
    </source>
</evidence>
<evidence type="ECO:0000256" key="3">
    <source>
        <dbReference type="ARBA" id="ARBA00022525"/>
    </source>
</evidence>
<dbReference type="GO" id="GO:0016747">
    <property type="term" value="F:acyltransferase activity, transferring groups other than amino-acyl groups"/>
    <property type="evidence" value="ECO:0007669"/>
    <property type="project" value="TreeGrafter"/>
</dbReference>
<evidence type="ECO:0000256" key="5">
    <source>
        <dbReference type="ARBA" id="ARBA00022670"/>
    </source>
</evidence>
<keyword evidence="5 10" id="KW-0645">Protease</keyword>
<keyword evidence="4 10" id="KW-0121">Carboxypeptidase</keyword>
<organism evidence="11 12">
    <name type="scientific">Oldenlandia corymbosa var. corymbosa</name>
    <dbReference type="NCBI Taxonomy" id="529605"/>
    <lineage>
        <taxon>Eukaryota</taxon>
        <taxon>Viridiplantae</taxon>
        <taxon>Streptophyta</taxon>
        <taxon>Embryophyta</taxon>
        <taxon>Tracheophyta</taxon>
        <taxon>Spermatophyta</taxon>
        <taxon>Magnoliopsida</taxon>
        <taxon>eudicotyledons</taxon>
        <taxon>Gunneridae</taxon>
        <taxon>Pentapetalae</taxon>
        <taxon>asterids</taxon>
        <taxon>lamiids</taxon>
        <taxon>Gentianales</taxon>
        <taxon>Rubiaceae</taxon>
        <taxon>Rubioideae</taxon>
        <taxon>Spermacoceae</taxon>
        <taxon>Hedyotis-Oldenlandia complex</taxon>
        <taxon>Oldenlandia</taxon>
    </lineage>
</organism>
<evidence type="ECO:0000256" key="6">
    <source>
        <dbReference type="ARBA" id="ARBA00022729"/>
    </source>
</evidence>
<keyword evidence="7 10" id="KW-0378">Hydrolase</keyword>
<feature type="signal peptide" evidence="10">
    <location>
        <begin position="1"/>
        <end position="27"/>
    </location>
</feature>